<comment type="caution">
    <text evidence="1">The sequence shown here is derived from an EMBL/GenBank/DDBJ whole genome shotgun (WGS) entry which is preliminary data.</text>
</comment>
<sequence>MDRITFLSYLSHCSSSTGPHHIEAEDDVATEVNGQISISLVADPLEPHDLEYNNIKFVLANIAEIWQPLAKLGCTSELLTVLRQWASSLAPPTTTVSAPFTACRRNPHSPAPLTPHTALPLWQPLPPRCY</sequence>
<proteinExistence type="predicted"/>
<protein>
    <submittedName>
        <fullName evidence="1">Uncharacterized protein</fullName>
    </submittedName>
</protein>
<accession>A0A5N6MBT8</accession>
<gene>
    <name evidence="1" type="ORF">E3N88_33575</name>
</gene>
<dbReference type="Proteomes" id="UP000326396">
    <property type="component" value="Linkage Group LG6"/>
</dbReference>
<name>A0A5N6MBT8_9ASTR</name>
<reference evidence="1 2" key="1">
    <citation type="submission" date="2019-05" db="EMBL/GenBank/DDBJ databases">
        <title>Mikania micrantha, genome provides insights into the molecular mechanism of rapid growth.</title>
        <authorList>
            <person name="Liu B."/>
        </authorList>
    </citation>
    <scope>NUCLEOTIDE SEQUENCE [LARGE SCALE GENOMIC DNA]</scope>
    <source>
        <strain evidence="1">NLD-2019</strain>
        <tissue evidence="1">Leaf</tissue>
    </source>
</reference>
<evidence type="ECO:0000313" key="2">
    <source>
        <dbReference type="Proteomes" id="UP000326396"/>
    </source>
</evidence>
<organism evidence="1 2">
    <name type="scientific">Mikania micrantha</name>
    <name type="common">bitter vine</name>
    <dbReference type="NCBI Taxonomy" id="192012"/>
    <lineage>
        <taxon>Eukaryota</taxon>
        <taxon>Viridiplantae</taxon>
        <taxon>Streptophyta</taxon>
        <taxon>Embryophyta</taxon>
        <taxon>Tracheophyta</taxon>
        <taxon>Spermatophyta</taxon>
        <taxon>Magnoliopsida</taxon>
        <taxon>eudicotyledons</taxon>
        <taxon>Gunneridae</taxon>
        <taxon>Pentapetalae</taxon>
        <taxon>asterids</taxon>
        <taxon>campanulids</taxon>
        <taxon>Asterales</taxon>
        <taxon>Asteraceae</taxon>
        <taxon>Asteroideae</taxon>
        <taxon>Heliantheae alliance</taxon>
        <taxon>Eupatorieae</taxon>
        <taxon>Mikania</taxon>
    </lineage>
</organism>
<evidence type="ECO:0000313" key="1">
    <source>
        <dbReference type="EMBL" id="KAD3338054.1"/>
    </source>
</evidence>
<dbReference type="AlphaFoldDB" id="A0A5N6MBT8"/>
<dbReference type="OrthoDB" id="18190at2759"/>
<dbReference type="EMBL" id="SZYD01000016">
    <property type="protein sequence ID" value="KAD3338054.1"/>
    <property type="molecule type" value="Genomic_DNA"/>
</dbReference>
<keyword evidence="2" id="KW-1185">Reference proteome</keyword>